<protein>
    <recommendedName>
        <fullName evidence="8">alpha-1,2-Mannosidase</fullName>
        <ecNumber evidence="8">3.2.1.-</ecNumber>
    </recommendedName>
</protein>
<organism evidence="10 11">
    <name type="scientific">Puccinia striiformis f. sp. tritici PST-78</name>
    <dbReference type="NCBI Taxonomy" id="1165861"/>
    <lineage>
        <taxon>Eukaryota</taxon>
        <taxon>Fungi</taxon>
        <taxon>Dikarya</taxon>
        <taxon>Basidiomycota</taxon>
        <taxon>Pucciniomycotina</taxon>
        <taxon>Pucciniomycetes</taxon>
        <taxon>Pucciniales</taxon>
        <taxon>Pucciniaceae</taxon>
        <taxon>Puccinia</taxon>
    </lineage>
</organism>
<gene>
    <name evidence="10" type="ORF">PSTG_05722</name>
</gene>
<keyword evidence="5 7" id="KW-1015">Disulfide bond</keyword>
<dbReference type="AlphaFoldDB" id="A0A0L0VP83"/>
<accession>A0A0L0VP83</accession>
<evidence type="ECO:0000256" key="8">
    <source>
        <dbReference type="RuleBase" id="RU361193"/>
    </source>
</evidence>
<dbReference type="SUPFAM" id="SSF48225">
    <property type="entry name" value="Seven-hairpin glycosidases"/>
    <property type="match status" value="1"/>
</dbReference>
<dbReference type="FunFam" id="1.50.10.10:FF:000130">
    <property type="entry name" value="Uncharacterized protein"/>
    <property type="match status" value="1"/>
</dbReference>
<evidence type="ECO:0000313" key="11">
    <source>
        <dbReference type="Proteomes" id="UP000054564"/>
    </source>
</evidence>
<dbReference type="GO" id="GO:0005783">
    <property type="term" value="C:endoplasmic reticulum"/>
    <property type="evidence" value="ECO:0007669"/>
    <property type="project" value="TreeGrafter"/>
</dbReference>
<evidence type="ECO:0000256" key="9">
    <source>
        <dbReference type="SAM" id="Phobius"/>
    </source>
</evidence>
<dbReference type="PANTHER" id="PTHR11742:SF103">
    <property type="entry name" value="ENDOPLASMIC RETICULUM MANNOSIDASE MNL2-RELATED"/>
    <property type="match status" value="1"/>
</dbReference>
<dbReference type="GO" id="GO:0005509">
    <property type="term" value="F:calcium ion binding"/>
    <property type="evidence" value="ECO:0007669"/>
    <property type="project" value="InterPro"/>
</dbReference>
<dbReference type="GO" id="GO:0005975">
    <property type="term" value="P:carbohydrate metabolic process"/>
    <property type="evidence" value="ECO:0007669"/>
    <property type="project" value="InterPro"/>
</dbReference>
<keyword evidence="6" id="KW-0106">Calcium</keyword>
<reference evidence="11" key="1">
    <citation type="submission" date="2014-03" db="EMBL/GenBank/DDBJ databases">
        <title>The Genome Sequence of Puccinia striiformis f. sp. tritici PST-78.</title>
        <authorList>
            <consortium name="The Broad Institute Genome Sequencing Platform"/>
            <person name="Cuomo C."/>
            <person name="Hulbert S."/>
            <person name="Chen X."/>
            <person name="Walker B."/>
            <person name="Young S.K."/>
            <person name="Zeng Q."/>
            <person name="Gargeya S."/>
            <person name="Fitzgerald M."/>
            <person name="Haas B."/>
            <person name="Abouelleil A."/>
            <person name="Alvarado L."/>
            <person name="Arachchi H.M."/>
            <person name="Berlin A.M."/>
            <person name="Chapman S.B."/>
            <person name="Goldberg J."/>
            <person name="Griggs A."/>
            <person name="Gujja S."/>
            <person name="Hansen M."/>
            <person name="Howarth C."/>
            <person name="Imamovic A."/>
            <person name="Larimer J."/>
            <person name="McCowan C."/>
            <person name="Montmayeur A."/>
            <person name="Murphy C."/>
            <person name="Neiman D."/>
            <person name="Pearson M."/>
            <person name="Priest M."/>
            <person name="Roberts A."/>
            <person name="Saif S."/>
            <person name="Shea T."/>
            <person name="Sisk P."/>
            <person name="Sykes S."/>
            <person name="Wortman J."/>
            <person name="Nusbaum C."/>
            <person name="Birren B."/>
        </authorList>
    </citation>
    <scope>NUCLEOTIDE SEQUENCE [LARGE SCALE GENOMIC DNA]</scope>
    <source>
        <strain evidence="11">race PST-78</strain>
    </source>
</reference>
<keyword evidence="9" id="KW-0812">Transmembrane</keyword>
<keyword evidence="9" id="KW-1133">Transmembrane helix</keyword>
<evidence type="ECO:0000256" key="5">
    <source>
        <dbReference type="ARBA" id="ARBA00023157"/>
    </source>
</evidence>
<evidence type="ECO:0000256" key="6">
    <source>
        <dbReference type="PIRSR" id="PIRSR601382-2"/>
    </source>
</evidence>
<dbReference type="Gene3D" id="1.50.10.10">
    <property type="match status" value="1"/>
</dbReference>
<dbReference type="Proteomes" id="UP000054564">
    <property type="component" value="Unassembled WGS sequence"/>
</dbReference>
<feature type="disulfide bond" evidence="7">
    <location>
        <begin position="537"/>
        <end position="566"/>
    </location>
</feature>
<dbReference type="GO" id="GO:0016020">
    <property type="term" value="C:membrane"/>
    <property type="evidence" value="ECO:0007669"/>
    <property type="project" value="InterPro"/>
</dbReference>
<dbReference type="InterPro" id="IPR036026">
    <property type="entry name" value="Seven-hairpin_glycosidases"/>
</dbReference>
<evidence type="ECO:0000256" key="3">
    <source>
        <dbReference type="ARBA" id="ARBA00007658"/>
    </source>
</evidence>
<dbReference type="PANTHER" id="PTHR11742">
    <property type="entry name" value="MANNOSYL-OLIGOSACCHARIDE ALPHA-1,2-MANNOSIDASE-RELATED"/>
    <property type="match status" value="1"/>
</dbReference>
<dbReference type="Pfam" id="PF01532">
    <property type="entry name" value="Glyco_hydro_47"/>
    <property type="match status" value="1"/>
</dbReference>
<keyword evidence="11" id="KW-1185">Reference proteome</keyword>
<keyword evidence="4 8" id="KW-0378">Hydrolase</keyword>
<evidence type="ECO:0000256" key="4">
    <source>
        <dbReference type="ARBA" id="ARBA00022801"/>
    </source>
</evidence>
<dbReference type="OrthoDB" id="8118055at2759"/>
<dbReference type="PRINTS" id="PR00747">
    <property type="entry name" value="GLYHDRLASE47"/>
</dbReference>
<sequence>MKSQTGGTINAFGALARSRSRALVPLALAAGIVLYFYLHFYRPILFDAPRLPVEEVKKAQIVDHDEPGGEALHDTSAEIPENITLTETNALDLNKTYTHEELMRLPILHHTFEDAFDPRNGFKPLPDSKSPWLANTTIGAKLINRLSRNRFPPPGSIDSSRGSLPPPIPIWPQKSWLIEKRDPLKTPIPKDRIAGLNTSYVWTNRHRIPEGKLPKVQWSGFDKPDWESTSDRVNRLERQAWVRRGFQHVWEGYKAKAWGHDELKPISGSFEDGFAGWGATLIDSLDTLLIMNLTREYNYARTHVKAVDWAWAVEMQNNWGQSAGGGHPEISLFETVIRYLGGLISAYDLSGDELMLQRAEDLAEWLLPAFGTSSGFPMTQYRLGSNPRGKSSGRVVTADVGSLTLEFTRLSQLTSKDYYYDVVQKITDLLDGDQWNSPRRLGALFPEMINPDHPQFLGSKYSLGANIDSYYEYLIKQHQLLRGTKSQYSKMYTSVIESARAHLMKTYDIESPGGKNVTVLGTIEWGLFTPALDHLICFAGGMIGLGAQLLNRTQDLDLALKHTDACAWAYESTKTGVGPDEASVVEAGDHFTPWQVVYHEGKAYREVDPKQAPGPLVTNPRYIGRPETIESVYYMWRITGDRQWQDRGWRMFTSWMESCVTKFGFANLDNVNRLPPQHSDSQQSFVLAETFKYYYLLFSEPDLISLDDYVLNTEAHPFRIDTPGKPIKRYWTKPDESIDKIYDPPGVGENEHGYGTSLQQWDRVDVHEISQANLLIYNRILGVK</sequence>
<keyword evidence="9" id="KW-0472">Membrane</keyword>
<evidence type="ECO:0000313" key="10">
    <source>
        <dbReference type="EMBL" id="KNF01093.1"/>
    </source>
</evidence>
<comment type="pathway">
    <text evidence="2">Protein modification; protein glycosylation.</text>
</comment>
<name>A0A0L0VP83_9BASI</name>
<dbReference type="InterPro" id="IPR012341">
    <property type="entry name" value="6hp_glycosidase-like_sf"/>
</dbReference>
<dbReference type="EMBL" id="AJIL01000032">
    <property type="protein sequence ID" value="KNF01093.1"/>
    <property type="molecule type" value="Genomic_DNA"/>
</dbReference>
<evidence type="ECO:0000256" key="2">
    <source>
        <dbReference type="ARBA" id="ARBA00004922"/>
    </source>
</evidence>
<comment type="cofactor">
    <cofactor evidence="1 6">
        <name>Ca(2+)</name>
        <dbReference type="ChEBI" id="CHEBI:29108"/>
    </cofactor>
</comment>
<dbReference type="GO" id="GO:0004571">
    <property type="term" value="F:mannosyl-oligosaccharide 1,2-alpha-mannosidase activity"/>
    <property type="evidence" value="ECO:0007669"/>
    <property type="project" value="InterPro"/>
</dbReference>
<feature type="binding site" evidence="6">
    <location>
        <position position="713"/>
    </location>
    <ligand>
        <name>Ca(2+)</name>
        <dbReference type="ChEBI" id="CHEBI:29108"/>
    </ligand>
</feature>
<dbReference type="STRING" id="1165861.A0A0L0VP83"/>
<evidence type="ECO:0000256" key="1">
    <source>
        <dbReference type="ARBA" id="ARBA00001913"/>
    </source>
</evidence>
<dbReference type="InterPro" id="IPR050749">
    <property type="entry name" value="Glycosyl_Hydrolase_47"/>
</dbReference>
<keyword evidence="8" id="KW-0326">Glycosidase</keyword>
<comment type="caution">
    <text evidence="10">The sequence shown here is derived from an EMBL/GenBank/DDBJ whole genome shotgun (WGS) entry which is preliminary data.</text>
</comment>
<dbReference type="EC" id="3.2.1.-" evidence="8"/>
<keyword evidence="6" id="KW-0479">Metal-binding</keyword>
<dbReference type="GO" id="GO:0036503">
    <property type="term" value="P:ERAD pathway"/>
    <property type="evidence" value="ECO:0007669"/>
    <property type="project" value="UniProtKB-ARBA"/>
</dbReference>
<comment type="similarity">
    <text evidence="3 8">Belongs to the glycosyl hydrolase 47 family.</text>
</comment>
<dbReference type="InterPro" id="IPR001382">
    <property type="entry name" value="Glyco_hydro_47"/>
</dbReference>
<proteinExistence type="inferred from homology"/>
<feature type="transmembrane region" description="Helical" evidence="9">
    <location>
        <begin position="22"/>
        <end position="41"/>
    </location>
</feature>
<evidence type="ECO:0000256" key="7">
    <source>
        <dbReference type="PIRSR" id="PIRSR601382-3"/>
    </source>
</evidence>